<feature type="region of interest" description="Disordered" evidence="1">
    <location>
        <begin position="595"/>
        <end position="663"/>
    </location>
</feature>
<feature type="compositionally biased region" description="Polar residues" evidence="1">
    <location>
        <begin position="966"/>
        <end position="979"/>
    </location>
</feature>
<comment type="caution">
    <text evidence="3">The sequence shown here is derived from an EMBL/GenBank/DDBJ whole genome shotgun (WGS) entry which is preliminary data.</text>
</comment>
<dbReference type="PANTHER" id="PTHR16116">
    <property type="entry name" value="ZINC FINGER PROTEIN 839"/>
    <property type="match status" value="1"/>
</dbReference>
<dbReference type="PANTHER" id="PTHR16116:SF5">
    <property type="entry name" value="ZINC FINGER PROTEIN 839"/>
    <property type="match status" value="1"/>
</dbReference>
<reference evidence="3 4" key="2">
    <citation type="submission" date="2019-01" db="EMBL/GenBank/DDBJ databases">
        <title>The decoding of complex shrimp genome reveals the adaptation for benthos swimmer, frequently molting mechanism and breeding impact on genome.</title>
        <authorList>
            <person name="Sun Y."/>
            <person name="Gao Y."/>
            <person name="Yu Y."/>
        </authorList>
    </citation>
    <scope>NUCLEOTIDE SEQUENCE [LARGE SCALE GENOMIC DNA]</scope>
    <source>
        <tissue evidence="3">Muscle</tissue>
    </source>
</reference>
<sequence>MELSVQISNTAQGNTFQALQPVQERQLQQITSLLQQRRITAPPTTHHDEIYDPKTNMKIVYKVVYPEDIVHLNDDDDDNDDIIWEDSLDDSHSEKRRGRKPKDWRKAKLVDEGDDVDVEILEEREGRKNHISRTRSGRISRPPRHMMKDFKHLHPINFNDDDKDKDAPSIGYSDYNVQNQVESEEKPIEPVIFELPPRKKREVPPLTRLRYTCLTCGKLYMGRIEAHYRKFPDHRRERPLATSEIQQSYSTIKALSDTAKPSAEEGGEVNKSVLSPTPGTQASETSGEPSLPMETLTTRPLETDTSHHIKNEPSSEVPEFLPTPEVLPVKPVRGRGRGRRGRRGRGRGGRFGSLGKPPSSSTKPPPAPPPSAISMLEKILGGYSGEEILQAVGRRLLETLSPWQLLCFQAKRLEEEGELQSWQGRVQYLEQLLQECKDEFNRELQPFSDPVTEGRLLAKPLALTSAPEVLKYSDSKTDKKVGIKLSQETENGGLQTVQGEGVMDSISFENAGTQETSADMDNLKITEILANALGVATGFYKLREQNSSSKEASEFDPSPDLGEKGNMTEQAQQGMKHKMERDDMTALSPMKRMRMDVTESEDGNKNVAASTMESSCEEDRQQMEACMRNSEENHNDGSMDKPLDSSDQHLPLSPYTITPQISPMSSLTSTSAVLQTSLPSASSTINTSAGSTTLSTALTASSFNLPLNSESGSVNRTPLTENQTVPCVSVHTSAMTSTTASLPIEVASFTSQSNSSVPAISSCMQMPTMETSLVTTSALPQETPMQQMPMGDLDITADDLPRLLSEGTGLVVGAGSDGTDACDAPKLLDTSGDTTDLSEMLFKLQEVTASIGQTQDPNLEQPVYQGPIMATNHQLNGDGTQMMTSQSMSAQSDITLTTQGFNPMAQPMITYSTSGSSQPSTQPSMPLLTFSGALESETDFQSTASSDISQPISSSAPECVAKQPQRDGNSQDVSITQPEISLGDDRERMGLGFTVSEFEELLKR</sequence>
<evidence type="ECO:0000256" key="1">
    <source>
        <dbReference type="SAM" id="MobiDB-lite"/>
    </source>
</evidence>
<gene>
    <name evidence="3" type="ORF">C7M84_020657</name>
</gene>
<feature type="compositionally biased region" description="Basic residues" evidence="1">
    <location>
        <begin position="332"/>
        <end position="348"/>
    </location>
</feature>
<proteinExistence type="predicted"/>
<feature type="compositionally biased region" description="Basic and acidic residues" evidence="1">
    <location>
        <begin position="301"/>
        <end position="313"/>
    </location>
</feature>
<feature type="compositionally biased region" description="Low complexity" evidence="1">
    <location>
        <begin position="942"/>
        <end position="957"/>
    </location>
</feature>
<organism evidence="3 4">
    <name type="scientific">Penaeus vannamei</name>
    <name type="common">Whiteleg shrimp</name>
    <name type="synonym">Litopenaeus vannamei</name>
    <dbReference type="NCBI Taxonomy" id="6689"/>
    <lineage>
        <taxon>Eukaryota</taxon>
        <taxon>Metazoa</taxon>
        <taxon>Ecdysozoa</taxon>
        <taxon>Arthropoda</taxon>
        <taxon>Crustacea</taxon>
        <taxon>Multicrustacea</taxon>
        <taxon>Malacostraca</taxon>
        <taxon>Eumalacostraca</taxon>
        <taxon>Eucarida</taxon>
        <taxon>Decapoda</taxon>
        <taxon>Dendrobranchiata</taxon>
        <taxon>Penaeoidea</taxon>
        <taxon>Penaeidae</taxon>
        <taxon>Penaeus</taxon>
    </lineage>
</organism>
<evidence type="ECO:0000313" key="4">
    <source>
        <dbReference type="Proteomes" id="UP000283509"/>
    </source>
</evidence>
<keyword evidence="4" id="KW-1185">Reference proteome</keyword>
<dbReference type="AlphaFoldDB" id="A0A423U908"/>
<reference evidence="3 4" key="1">
    <citation type="submission" date="2018-04" db="EMBL/GenBank/DDBJ databases">
        <authorList>
            <person name="Zhang X."/>
            <person name="Yuan J."/>
            <person name="Li F."/>
            <person name="Xiang J."/>
        </authorList>
    </citation>
    <scope>NUCLEOTIDE SEQUENCE [LARGE SCALE GENOMIC DNA]</scope>
    <source>
        <tissue evidence="3">Muscle</tissue>
    </source>
</reference>
<dbReference type="Pfam" id="PF15961">
    <property type="entry name" value="DUF4764"/>
    <property type="match status" value="1"/>
</dbReference>
<feature type="domain" description="DUF4764" evidence="2">
    <location>
        <begin position="133"/>
        <end position="253"/>
    </location>
</feature>
<feature type="region of interest" description="Disordered" evidence="1">
    <location>
        <begin position="545"/>
        <end position="581"/>
    </location>
</feature>
<evidence type="ECO:0000259" key="2">
    <source>
        <dbReference type="Pfam" id="PF15961"/>
    </source>
</evidence>
<feature type="region of interest" description="Disordered" evidence="1">
    <location>
        <begin position="255"/>
        <end position="371"/>
    </location>
</feature>
<name>A0A423U908_PENVA</name>
<feature type="region of interest" description="Disordered" evidence="1">
    <location>
        <begin position="938"/>
        <end position="988"/>
    </location>
</feature>
<accession>A0A423U908</accession>
<evidence type="ECO:0000313" key="3">
    <source>
        <dbReference type="EMBL" id="ROT85187.1"/>
    </source>
</evidence>
<dbReference type="InterPro" id="IPR031885">
    <property type="entry name" value="DUF4764"/>
</dbReference>
<feature type="compositionally biased region" description="Basic and acidic residues" evidence="1">
    <location>
        <begin position="629"/>
        <end position="647"/>
    </location>
</feature>
<dbReference type="Proteomes" id="UP000283509">
    <property type="component" value="Unassembled WGS sequence"/>
</dbReference>
<dbReference type="EMBL" id="QCYY01000412">
    <property type="protein sequence ID" value="ROT85187.1"/>
    <property type="molecule type" value="Genomic_DNA"/>
</dbReference>
<dbReference type="InterPro" id="IPR039946">
    <property type="entry name" value="ZN839"/>
</dbReference>
<protein>
    <recommendedName>
        <fullName evidence="2">DUF4764 domain-containing protein</fullName>
    </recommendedName>
</protein>
<dbReference type="STRING" id="6689.A0A423U908"/>
<feature type="compositionally biased region" description="Polar residues" evidence="1">
    <location>
        <begin position="272"/>
        <end position="288"/>
    </location>
</feature>
<dbReference type="OrthoDB" id="6369238at2759"/>